<feature type="region of interest" description="Disordered" evidence="1">
    <location>
        <begin position="1"/>
        <end position="57"/>
    </location>
</feature>
<evidence type="ECO:0000313" key="3">
    <source>
        <dbReference type="Proteomes" id="UP001283361"/>
    </source>
</evidence>
<sequence length="77" mass="8625">MNDGDNVVLDDDDDEDDDDDDDHKSRADVTTSDNFFGKRAKQEMGKEQRAGEGQNSIKKATKIGRFFPSLAITVEQM</sequence>
<comment type="caution">
    <text evidence="2">The sequence shown here is derived from an EMBL/GenBank/DDBJ whole genome shotgun (WGS) entry which is preliminary data.</text>
</comment>
<protein>
    <submittedName>
        <fullName evidence="2">Uncharacterized protein</fullName>
    </submittedName>
</protein>
<reference evidence="2" key="1">
    <citation type="journal article" date="2023" name="G3 (Bethesda)">
        <title>A reference genome for the long-term kleptoplast-retaining sea slug Elysia crispata morphotype clarki.</title>
        <authorList>
            <person name="Eastman K.E."/>
            <person name="Pendleton A.L."/>
            <person name="Shaikh M.A."/>
            <person name="Suttiyut T."/>
            <person name="Ogas R."/>
            <person name="Tomko P."/>
            <person name="Gavelis G."/>
            <person name="Widhalm J.R."/>
            <person name="Wisecaver J.H."/>
        </authorList>
    </citation>
    <scope>NUCLEOTIDE SEQUENCE</scope>
    <source>
        <strain evidence="2">ECLA1</strain>
    </source>
</reference>
<evidence type="ECO:0000313" key="2">
    <source>
        <dbReference type="EMBL" id="KAK3741954.1"/>
    </source>
</evidence>
<gene>
    <name evidence="2" type="ORF">RRG08_024700</name>
</gene>
<dbReference type="Proteomes" id="UP001283361">
    <property type="component" value="Unassembled WGS sequence"/>
</dbReference>
<dbReference type="EMBL" id="JAWDGP010006383">
    <property type="protein sequence ID" value="KAK3741954.1"/>
    <property type="molecule type" value="Genomic_DNA"/>
</dbReference>
<organism evidence="2 3">
    <name type="scientific">Elysia crispata</name>
    <name type="common">lettuce slug</name>
    <dbReference type="NCBI Taxonomy" id="231223"/>
    <lineage>
        <taxon>Eukaryota</taxon>
        <taxon>Metazoa</taxon>
        <taxon>Spiralia</taxon>
        <taxon>Lophotrochozoa</taxon>
        <taxon>Mollusca</taxon>
        <taxon>Gastropoda</taxon>
        <taxon>Heterobranchia</taxon>
        <taxon>Euthyneura</taxon>
        <taxon>Panpulmonata</taxon>
        <taxon>Sacoglossa</taxon>
        <taxon>Placobranchoidea</taxon>
        <taxon>Plakobranchidae</taxon>
        <taxon>Elysia</taxon>
    </lineage>
</organism>
<keyword evidence="3" id="KW-1185">Reference proteome</keyword>
<feature type="compositionally biased region" description="Acidic residues" evidence="1">
    <location>
        <begin position="8"/>
        <end position="21"/>
    </location>
</feature>
<accession>A0AAE1CWP1</accession>
<name>A0AAE1CWP1_9GAST</name>
<evidence type="ECO:0000256" key="1">
    <source>
        <dbReference type="SAM" id="MobiDB-lite"/>
    </source>
</evidence>
<dbReference type="AlphaFoldDB" id="A0AAE1CWP1"/>
<feature type="compositionally biased region" description="Basic and acidic residues" evidence="1">
    <location>
        <begin position="40"/>
        <end position="50"/>
    </location>
</feature>
<proteinExistence type="predicted"/>